<name>A0ABY5W1B2_9ACTN</name>
<keyword evidence="4 7" id="KW-1133">Transmembrane helix</keyword>
<evidence type="ECO:0000256" key="2">
    <source>
        <dbReference type="ARBA" id="ARBA00022475"/>
    </source>
</evidence>
<keyword evidence="10" id="KW-1185">Reference proteome</keyword>
<dbReference type="EMBL" id="CP073720">
    <property type="protein sequence ID" value="UWP83710.1"/>
    <property type="molecule type" value="Genomic_DNA"/>
</dbReference>
<keyword evidence="3 7" id="KW-0812">Transmembrane</keyword>
<proteinExistence type="inferred from homology"/>
<dbReference type="Pfam" id="PF02687">
    <property type="entry name" value="FtsX"/>
    <property type="match status" value="2"/>
</dbReference>
<gene>
    <name evidence="9" type="ORF">Dfulv_05430</name>
</gene>
<feature type="transmembrane region" description="Helical" evidence="7">
    <location>
        <begin position="390"/>
        <end position="407"/>
    </location>
</feature>
<reference evidence="9" key="2">
    <citation type="submission" date="2022-09" db="EMBL/GenBank/DDBJ databases">
        <title>Biosynthetic gene clusters of Dactylosporangioum fulvum.</title>
        <authorList>
            <person name="Caradec T."/>
        </authorList>
    </citation>
    <scope>NUCLEOTIDE SEQUENCE</scope>
    <source>
        <strain evidence="9">NRRL B-16292</strain>
    </source>
</reference>
<evidence type="ECO:0000256" key="5">
    <source>
        <dbReference type="ARBA" id="ARBA00023136"/>
    </source>
</evidence>
<comment type="similarity">
    <text evidence="6">Belongs to the ABC-4 integral membrane protein family.</text>
</comment>
<feature type="domain" description="ABC3 transporter permease C-terminal" evidence="8">
    <location>
        <begin position="654"/>
        <end position="767"/>
    </location>
</feature>
<evidence type="ECO:0000256" key="7">
    <source>
        <dbReference type="SAM" id="Phobius"/>
    </source>
</evidence>
<dbReference type="PANTHER" id="PTHR30572:SF4">
    <property type="entry name" value="ABC TRANSPORTER PERMEASE YTRF"/>
    <property type="match status" value="1"/>
</dbReference>
<feature type="transmembrane region" description="Helical" evidence="7">
    <location>
        <begin position="649"/>
        <end position="673"/>
    </location>
</feature>
<evidence type="ECO:0000256" key="4">
    <source>
        <dbReference type="ARBA" id="ARBA00022989"/>
    </source>
</evidence>
<feature type="domain" description="ABC3 transporter permease C-terminal" evidence="8">
    <location>
        <begin position="252"/>
        <end position="368"/>
    </location>
</feature>
<accession>A0ABY5W1B2</accession>
<protein>
    <submittedName>
        <fullName evidence="9">ABC transporter permease</fullName>
    </submittedName>
</protein>
<dbReference type="PANTHER" id="PTHR30572">
    <property type="entry name" value="MEMBRANE COMPONENT OF TRANSPORTER-RELATED"/>
    <property type="match status" value="1"/>
</dbReference>
<feature type="transmembrane region" description="Helical" evidence="7">
    <location>
        <begin position="247"/>
        <end position="272"/>
    </location>
</feature>
<reference evidence="9" key="1">
    <citation type="submission" date="2021-04" db="EMBL/GenBank/DDBJ databases">
        <authorList>
            <person name="Hartkoorn R.C."/>
            <person name="Beaudoing E."/>
            <person name="Hot D."/>
        </authorList>
    </citation>
    <scope>NUCLEOTIDE SEQUENCE</scope>
    <source>
        <strain evidence="9">NRRL B-16292</strain>
    </source>
</reference>
<feature type="transmembrane region" description="Helical" evidence="7">
    <location>
        <begin position="341"/>
        <end position="361"/>
    </location>
</feature>
<dbReference type="RefSeq" id="WP_259861511.1">
    <property type="nucleotide sequence ID" value="NZ_BAAAST010000010.1"/>
</dbReference>
<organism evidence="9 10">
    <name type="scientific">Dactylosporangium fulvum</name>
    <dbReference type="NCBI Taxonomy" id="53359"/>
    <lineage>
        <taxon>Bacteria</taxon>
        <taxon>Bacillati</taxon>
        <taxon>Actinomycetota</taxon>
        <taxon>Actinomycetes</taxon>
        <taxon>Micromonosporales</taxon>
        <taxon>Micromonosporaceae</taxon>
        <taxon>Dactylosporangium</taxon>
    </lineage>
</organism>
<dbReference type="InterPro" id="IPR003838">
    <property type="entry name" value="ABC3_permease_C"/>
</dbReference>
<evidence type="ECO:0000259" key="8">
    <source>
        <dbReference type="Pfam" id="PF02687"/>
    </source>
</evidence>
<keyword evidence="5 7" id="KW-0472">Membrane</keyword>
<feature type="transmembrane region" description="Helical" evidence="7">
    <location>
        <begin position="694"/>
        <end position="722"/>
    </location>
</feature>
<dbReference type="Proteomes" id="UP001059617">
    <property type="component" value="Chromosome"/>
</dbReference>
<comment type="subcellular location">
    <subcellularLocation>
        <location evidence="1">Cell membrane</location>
        <topology evidence="1">Multi-pass membrane protein</topology>
    </subcellularLocation>
</comment>
<sequence length="779" mass="79952">MSLAKAMVRYRWASFIGTFVALLLGVAVISGSLALWASAQPRVPAALSAAEVLVASPRYDPPEGGIPSYRPWSPDELDQLVERLGRIPGVDSAVPDRSFYVQRLVDGKPVGDAGDAVHSGRGWASAGLGPHQLKSGRPPERSDGVVVDAALGLPVGATLPVVTAAGPATWMVTGTIDGPGFYVDDATARSLAGGVRVIGLRLAPGTSPTEVADRLDLGALGTPLTGAARSAVEPERDSRTRWIGAQLIIATVLVGGFVAVFVVASTCAFSASQRRREIGLLRTIGATPGQVRRLLLAEVVLVALGAGVLGSVFGALLAPLLEGPLVAVGLEPTGFQVGFSWWAVVVSLLTGLVVAALGVWLSARRASQVPALDALREAAVEKRPMTLSRWVFGLLAVVVGGGLAVLVPGSTAEQKPTVVLGSAMVLLVAAALLAPVVVVPLVRLVTWPARRGATGMLVREGTLVAARRVASTAAPVLAAVGFAVLLVGTSQTALEAVGIEDTAKIPETAVVVPASAPGLSEAAVVAQQGRSELVSTVFLTSGKPIRAAGSPTADGLFAAPSLGWNAGQAVPLRFEDGTVQTMTVSAVRDDALIDTVVLPRALLRAHDPTALTEVVYLAGSFTATPGAEQVTAREYVEREAGEEGDLINLFLAVLLGISVGYTGLAVASTLLMATYGRRQEFVTLHRTGATAGQAVRVVVVEALLAVLTGTLLGLAVAVPALFEARAGLQDEIGAEVTLVMPWTTLFAVVGMCAVLAVLAGTLPFLRRGGLSVGTRTMAG</sequence>
<keyword evidence="2" id="KW-1003">Cell membrane</keyword>
<feature type="transmembrane region" description="Helical" evidence="7">
    <location>
        <begin position="419"/>
        <end position="444"/>
    </location>
</feature>
<evidence type="ECO:0000256" key="6">
    <source>
        <dbReference type="ARBA" id="ARBA00038076"/>
    </source>
</evidence>
<evidence type="ECO:0000256" key="3">
    <source>
        <dbReference type="ARBA" id="ARBA00022692"/>
    </source>
</evidence>
<feature type="transmembrane region" description="Helical" evidence="7">
    <location>
        <begin position="742"/>
        <end position="765"/>
    </location>
</feature>
<evidence type="ECO:0000256" key="1">
    <source>
        <dbReference type="ARBA" id="ARBA00004651"/>
    </source>
</evidence>
<feature type="transmembrane region" description="Helical" evidence="7">
    <location>
        <begin position="465"/>
        <end position="487"/>
    </location>
</feature>
<evidence type="ECO:0000313" key="10">
    <source>
        <dbReference type="Proteomes" id="UP001059617"/>
    </source>
</evidence>
<feature type="transmembrane region" description="Helical" evidence="7">
    <location>
        <begin position="293"/>
        <end position="321"/>
    </location>
</feature>
<dbReference type="InterPro" id="IPR050250">
    <property type="entry name" value="Macrolide_Exporter_MacB"/>
</dbReference>
<evidence type="ECO:0000313" key="9">
    <source>
        <dbReference type="EMBL" id="UWP83710.1"/>
    </source>
</evidence>